<evidence type="ECO:0000313" key="2">
    <source>
        <dbReference type="WBParaSite" id="BXY_1466400.1"/>
    </source>
</evidence>
<accession>A0A1I7SNM4</accession>
<name>A0A1I7SNM4_BURXY</name>
<organism evidence="1 2">
    <name type="scientific">Bursaphelenchus xylophilus</name>
    <name type="common">Pinewood nematode worm</name>
    <name type="synonym">Aphelenchoides xylophilus</name>
    <dbReference type="NCBI Taxonomy" id="6326"/>
    <lineage>
        <taxon>Eukaryota</taxon>
        <taxon>Metazoa</taxon>
        <taxon>Ecdysozoa</taxon>
        <taxon>Nematoda</taxon>
        <taxon>Chromadorea</taxon>
        <taxon>Rhabditida</taxon>
        <taxon>Tylenchina</taxon>
        <taxon>Tylenchomorpha</taxon>
        <taxon>Aphelenchoidea</taxon>
        <taxon>Aphelenchoididae</taxon>
        <taxon>Bursaphelenchus</taxon>
    </lineage>
</organism>
<protein>
    <submittedName>
        <fullName evidence="2">DUF1559 domain-containing protein</fullName>
    </submittedName>
</protein>
<dbReference type="WBParaSite" id="BXY_1466400.1">
    <property type="protein sequence ID" value="BXY_1466400.1"/>
    <property type="gene ID" value="BXY_1466400"/>
</dbReference>
<dbReference type="AlphaFoldDB" id="A0A1I7SNM4"/>
<evidence type="ECO:0000313" key="1">
    <source>
        <dbReference type="Proteomes" id="UP000095284"/>
    </source>
</evidence>
<sequence length="72" mass="8034">MFFRAGPSRSWITNGKTVFERSEARIHQTGHAMRMPDGNDGGNDLFHLDAINPTFSSNRRLGSAQETAVPWS</sequence>
<reference evidence="2" key="1">
    <citation type="submission" date="2016-11" db="UniProtKB">
        <authorList>
            <consortium name="WormBaseParasite"/>
        </authorList>
    </citation>
    <scope>IDENTIFICATION</scope>
</reference>
<proteinExistence type="predicted"/>
<dbReference type="Proteomes" id="UP000095284">
    <property type="component" value="Unplaced"/>
</dbReference>